<keyword evidence="6 11" id="KW-0418">Kinase</keyword>
<evidence type="ECO:0000256" key="3">
    <source>
        <dbReference type="ARBA" id="ARBA00022553"/>
    </source>
</evidence>
<evidence type="ECO:0000256" key="2">
    <source>
        <dbReference type="ARBA" id="ARBA00012438"/>
    </source>
</evidence>
<dbReference type="Gene3D" id="1.20.5.1930">
    <property type="match status" value="1"/>
</dbReference>
<feature type="transmembrane region" description="Helical" evidence="9">
    <location>
        <begin position="7"/>
        <end position="31"/>
    </location>
</feature>
<name>A0ABW5Y830_9SPHI</name>
<evidence type="ECO:0000313" key="11">
    <source>
        <dbReference type="EMBL" id="MFD2871524.1"/>
    </source>
</evidence>
<dbReference type="EMBL" id="JBHUPD010000001">
    <property type="protein sequence ID" value="MFD2871524.1"/>
    <property type="molecule type" value="Genomic_DNA"/>
</dbReference>
<feature type="domain" description="Signal transduction histidine kinase subgroup 3 dimerisation and phosphoacceptor" evidence="10">
    <location>
        <begin position="66"/>
        <end position="131"/>
    </location>
</feature>
<keyword evidence="9" id="KW-0812">Transmembrane</keyword>
<dbReference type="Proteomes" id="UP001597557">
    <property type="component" value="Unassembled WGS sequence"/>
</dbReference>
<protein>
    <recommendedName>
        <fullName evidence="2">histidine kinase</fullName>
        <ecNumber evidence="2">2.7.13.3</ecNumber>
    </recommendedName>
</protein>
<evidence type="ECO:0000313" key="12">
    <source>
        <dbReference type="Proteomes" id="UP001597557"/>
    </source>
</evidence>
<evidence type="ECO:0000256" key="1">
    <source>
        <dbReference type="ARBA" id="ARBA00000085"/>
    </source>
</evidence>
<evidence type="ECO:0000256" key="8">
    <source>
        <dbReference type="ARBA" id="ARBA00023012"/>
    </source>
</evidence>
<evidence type="ECO:0000256" key="4">
    <source>
        <dbReference type="ARBA" id="ARBA00022679"/>
    </source>
</evidence>
<proteinExistence type="predicted"/>
<dbReference type="InterPro" id="IPR011712">
    <property type="entry name" value="Sig_transdc_His_kin_sub3_dim/P"/>
</dbReference>
<dbReference type="SUPFAM" id="SSF55874">
    <property type="entry name" value="ATPase domain of HSP90 chaperone/DNA topoisomerase II/histidine kinase"/>
    <property type="match status" value="1"/>
</dbReference>
<dbReference type="Gene3D" id="3.30.565.10">
    <property type="entry name" value="Histidine kinase-like ATPase, C-terminal domain"/>
    <property type="match status" value="1"/>
</dbReference>
<evidence type="ECO:0000256" key="5">
    <source>
        <dbReference type="ARBA" id="ARBA00022741"/>
    </source>
</evidence>
<keyword evidence="7" id="KW-0067">ATP-binding</keyword>
<keyword evidence="12" id="KW-1185">Reference proteome</keyword>
<accession>A0ABW5Y830</accession>
<sequence>MQKTSDNILVLAVIAMGGTFLMVASFILIYIRNQNKLLQQRQQLQQAQLAHQKELLQVIIESQEEERKRIGRDLHDDVGAAISSLRLIIEMFKPDVADENYTRFIKSSKDIIDKMMNDVRHISHNLSPTALTYYGLAFAIEEQCTLISQSGRLTVNFTNNAASVLESIPLPVSTALYRVAEELLNNTIKHAKAKNANMLFQIENNLLTFNYDDDGVGADINGINNGIGMHNIESRLTVINAGYTINTSPGNGFHIQINYPLN</sequence>
<dbReference type="EC" id="2.7.13.3" evidence="2"/>
<organism evidence="11 12">
    <name type="scientific">Mucilaginibacter ximonensis</name>
    <dbReference type="NCBI Taxonomy" id="538021"/>
    <lineage>
        <taxon>Bacteria</taxon>
        <taxon>Pseudomonadati</taxon>
        <taxon>Bacteroidota</taxon>
        <taxon>Sphingobacteriia</taxon>
        <taxon>Sphingobacteriales</taxon>
        <taxon>Sphingobacteriaceae</taxon>
        <taxon>Mucilaginibacter</taxon>
    </lineage>
</organism>
<gene>
    <name evidence="11" type="ORF">ACFS5N_03520</name>
</gene>
<keyword evidence="8" id="KW-0902">Two-component regulatory system</keyword>
<reference evidence="12" key="1">
    <citation type="journal article" date="2019" name="Int. J. Syst. Evol. Microbiol.">
        <title>The Global Catalogue of Microorganisms (GCM) 10K type strain sequencing project: providing services to taxonomists for standard genome sequencing and annotation.</title>
        <authorList>
            <consortium name="The Broad Institute Genomics Platform"/>
            <consortium name="The Broad Institute Genome Sequencing Center for Infectious Disease"/>
            <person name="Wu L."/>
            <person name="Ma J."/>
        </authorList>
    </citation>
    <scope>NUCLEOTIDE SEQUENCE [LARGE SCALE GENOMIC DNA]</scope>
    <source>
        <strain evidence="12">KCTC 22437</strain>
    </source>
</reference>
<keyword evidence="5" id="KW-0547">Nucleotide-binding</keyword>
<evidence type="ECO:0000256" key="6">
    <source>
        <dbReference type="ARBA" id="ARBA00022777"/>
    </source>
</evidence>
<dbReference type="Pfam" id="PF07730">
    <property type="entry name" value="HisKA_3"/>
    <property type="match status" value="1"/>
</dbReference>
<dbReference type="PANTHER" id="PTHR24421:SF10">
    <property type="entry name" value="NITRATE_NITRITE SENSOR PROTEIN NARQ"/>
    <property type="match status" value="1"/>
</dbReference>
<comment type="caution">
    <text evidence="11">The sequence shown here is derived from an EMBL/GenBank/DDBJ whole genome shotgun (WGS) entry which is preliminary data.</text>
</comment>
<dbReference type="RefSeq" id="WP_377182293.1">
    <property type="nucleotide sequence ID" value="NZ_JBHUPD010000001.1"/>
</dbReference>
<keyword evidence="3" id="KW-0597">Phosphoprotein</keyword>
<comment type="catalytic activity">
    <reaction evidence="1">
        <text>ATP + protein L-histidine = ADP + protein N-phospho-L-histidine.</text>
        <dbReference type="EC" id="2.7.13.3"/>
    </reaction>
</comment>
<evidence type="ECO:0000256" key="9">
    <source>
        <dbReference type="SAM" id="Phobius"/>
    </source>
</evidence>
<keyword evidence="9" id="KW-0472">Membrane</keyword>
<dbReference type="PANTHER" id="PTHR24421">
    <property type="entry name" value="NITRATE/NITRITE SENSOR PROTEIN NARX-RELATED"/>
    <property type="match status" value="1"/>
</dbReference>
<dbReference type="GO" id="GO:0016301">
    <property type="term" value="F:kinase activity"/>
    <property type="evidence" value="ECO:0007669"/>
    <property type="project" value="UniProtKB-KW"/>
</dbReference>
<evidence type="ECO:0000259" key="10">
    <source>
        <dbReference type="Pfam" id="PF07730"/>
    </source>
</evidence>
<dbReference type="InterPro" id="IPR036890">
    <property type="entry name" value="HATPase_C_sf"/>
</dbReference>
<evidence type="ECO:0000256" key="7">
    <source>
        <dbReference type="ARBA" id="ARBA00022840"/>
    </source>
</evidence>
<keyword evidence="9" id="KW-1133">Transmembrane helix</keyword>
<keyword evidence="4" id="KW-0808">Transferase</keyword>
<dbReference type="InterPro" id="IPR050482">
    <property type="entry name" value="Sensor_HK_TwoCompSys"/>
</dbReference>